<name>A0A0G0E286_UNCC3</name>
<evidence type="ECO:0000256" key="2">
    <source>
        <dbReference type="ARBA" id="ARBA00022801"/>
    </source>
</evidence>
<reference evidence="3 4" key="1">
    <citation type="journal article" date="2015" name="Nature">
        <title>rRNA introns, odd ribosomes, and small enigmatic genomes across a large radiation of phyla.</title>
        <authorList>
            <person name="Brown C.T."/>
            <person name="Hug L.A."/>
            <person name="Thomas B.C."/>
            <person name="Sharon I."/>
            <person name="Castelle C.J."/>
            <person name="Singh A."/>
            <person name="Wilkins M.J."/>
            <person name="Williams K.H."/>
            <person name="Banfield J.F."/>
        </authorList>
    </citation>
    <scope>NUCLEOTIDE SEQUENCE [LARGE SCALE GENOMIC DNA]</scope>
</reference>
<organism evidence="3 4">
    <name type="scientific">candidate division CPR3 bacterium GW2011_GWF2_35_18</name>
    <dbReference type="NCBI Taxonomy" id="1618350"/>
    <lineage>
        <taxon>Bacteria</taxon>
        <taxon>Bacteria division CPR3</taxon>
    </lineage>
</organism>
<accession>A0A0G0E286</accession>
<dbReference type="GO" id="GO:0006935">
    <property type="term" value="P:chemotaxis"/>
    <property type="evidence" value="ECO:0007669"/>
    <property type="project" value="UniProtKB-KW"/>
</dbReference>
<gene>
    <name evidence="3" type="ORF">UR67_C0007G0015</name>
</gene>
<dbReference type="PANTHER" id="PTHR43693">
    <property type="entry name" value="PROTEIN PHOSPHATASE CHEZ"/>
    <property type="match status" value="1"/>
</dbReference>
<protein>
    <submittedName>
        <fullName evidence="3">Chemotaxis protein CheC, inhibitor of MCP methylation</fullName>
    </submittedName>
</protein>
<keyword evidence="2" id="KW-0378">Hydrolase</keyword>
<dbReference type="Proteomes" id="UP000034581">
    <property type="component" value="Unassembled WGS sequence"/>
</dbReference>
<dbReference type="InterPro" id="IPR050992">
    <property type="entry name" value="CheZ_family_phosphatases"/>
</dbReference>
<dbReference type="GO" id="GO:0016787">
    <property type="term" value="F:hydrolase activity"/>
    <property type="evidence" value="ECO:0007669"/>
    <property type="project" value="UniProtKB-KW"/>
</dbReference>
<dbReference type="PANTHER" id="PTHR43693:SF1">
    <property type="entry name" value="PROTEIN PHOSPHATASE CHEZ"/>
    <property type="match status" value="1"/>
</dbReference>
<comment type="caution">
    <text evidence="3">The sequence shown here is derived from an EMBL/GenBank/DDBJ whole genome shotgun (WGS) entry which is preliminary data.</text>
</comment>
<dbReference type="AlphaFoldDB" id="A0A0G0E286"/>
<keyword evidence="1" id="KW-0145">Chemotaxis</keyword>
<dbReference type="CDD" id="cd17909">
    <property type="entry name" value="CheC_ClassI"/>
    <property type="match status" value="1"/>
</dbReference>
<dbReference type="InterPro" id="IPR028976">
    <property type="entry name" value="CheC-like_sf"/>
</dbReference>
<dbReference type="SUPFAM" id="SSF103039">
    <property type="entry name" value="CheC-like"/>
    <property type="match status" value="1"/>
</dbReference>
<dbReference type="STRING" id="1618350.UR67_C0007G0015"/>
<evidence type="ECO:0000313" key="4">
    <source>
        <dbReference type="Proteomes" id="UP000034581"/>
    </source>
</evidence>
<proteinExistence type="predicted"/>
<evidence type="ECO:0000313" key="3">
    <source>
        <dbReference type="EMBL" id="KKP69310.1"/>
    </source>
</evidence>
<sequence>MDQNTMLTDNEKKVLLDLSQRGAGASASAISKMINKHVKLDVQDVSYLEVEKIGGTILDSETVVTTLYLRITGDVAGSMVLVFPNECAFFLVELLSQKNEGKGRTKFTEYEKSILKEISNIVSGSFLKSLSDYLGLSLVESIPDMTTDMAQAAMDSILIDFAHSAHKAITINIVFISNEEKIKGSFFLLFDSASADIILKSLKGKVNNAK</sequence>
<dbReference type="Gene3D" id="3.40.1550.10">
    <property type="entry name" value="CheC-like"/>
    <property type="match status" value="1"/>
</dbReference>
<dbReference type="EMBL" id="LBQB01000007">
    <property type="protein sequence ID" value="KKP69310.1"/>
    <property type="molecule type" value="Genomic_DNA"/>
</dbReference>
<evidence type="ECO:0000256" key="1">
    <source>
        <dbReference type="ARBA" id="ARBA00022500"/>
    </source>
</evidence>